<protein>
    <recommendedName>
        <fullName evidence="4">G-protein coupled receptors family 1 profile domain-containing protein</fullName>
    </recommendedName>
</protein>
<dbReference type="AlphaFoldDB" id="A0AAW2AEP1"/>
<gene>
    <name evidence="2" type="ORF">ABG768_025523</name>
</gene>
<evidence type="ECO:0008006" key="4">
    <source>
        <dbReference type="Google" id="ProtNLM"/>
    </source>
</evidence>
<feature type="transmembrane region" description="Helical" evidence="1">
    <location>
        <begin position="102"/>
        <end position="126"/>
    </location>
</feature>
<sequence>MAVNNTNDFLSNGTTQFANHSSGDPFFECADFFPGIFLTGFSSFLNVVFILPVNCWILWLARRNVGVLSSDFIILNQSVAEVIGNTSIIIFLFSVIINKKVIILISVYLCCTLIVGRPLFQTVFCVERYLAVVHPLVYLKYMKASRIKMSFVGLVWLIILIHGWFVMDSYPRIPTFYVGVFIVMLVVCTSCSVMILWVLKRPKPGEGNEKEAVYQLKRKAFVAVTVILITLVFGYGTVSCVIVLRDKVPYHTYCSVLGLSWCTLLPNTAVQPYLYLSKIGKLPCIKSH</sequence>
<keyword evidence="1" id="KW-0472">Membrane</keyword>
<keyword evidence="1" id="KW-1133">Transmembrane helix</keyword>
<keyword evidence="1" id="KW-0812">Transmembrane</keyword>
<name>A0AAW2AEP1_CULAL</name>
<accession>A0AAW2AEP1</accession>
<evidence type="ECO:0000313" key="3">
    <source>
        <dbReference type="Proteomes" id="UP001479290"/>
    </source>
</evidence>
<dbReference type="Proteomes" id="UP001479290">
    <property type="component" value="Unassembled WGS sequence"/>
</dbReference>
<organism evidence="2 3">
    <name type="scientific">Culter alburnus</name>
    <name type="common">Topmouth culter</name>
    <dbReference type="NCBI Taxonomy" id="194366"/>
    <lineage>
        <taxon>Eukaryota</taxon>
        <taxon>Metazoa</taxon>
        <taxon>Chordata</taxon>
        <taxon>Craniata</taxon>
        <taxon>Vertebrata</taxon>
        <taxon>Euteleostomi</taxon>
        <taxon>Actinopterygii</taxon>
        <taxon>Neopterygii</taxon>
        <taxon>Teleostei</taxon>
        <taxon>Ostariophysi</taxon>
        <taxon>Cypriniformes</taxon>
        <taxon>Xenocyprididae</taxon>
        <taxon>Xenocypridinae</taxon>
        <taxon>Culter</taxon>
    </lineage>
</organism>
<feature type="transmembrane region" description="Helical" evidence="1">
    <location>
        <begin position="250"/>
        <end position="276"/>
    </location>
</feature>
<comment type="caution">
    <text evidence="2">The sequence shown here is derived from an EMBL/GenBank/DDBJ whole genome shotgun (WGS) entry which is preliminary data.</text>
</comment>
<reference evidence="2 3" key="1">
    <citation type="submission" date="2024-05" db="EMBL/GenBank/DDBJ databases">
        <title>A high-quality chromosomal-level genome assembly of Topmouth culter (Culter alburnus).</title>
        <authorList>
            <person name="Zhao H."/>
        </authorList>
    </citation>
    <scope>NUCLEOTIDE SEQUENCE [LARGE SCALE GENOMIC DNA]</scope>
    <source>
        <strain evidence="2">CATC2023</strain>
        <tissue evidence="2">Muscle</tissue>
    </source>
</reference>
<proteinExistence type="predicted"/>
<dbReference type="Gene3D" id="1.20.1070.10">
    <property type="entry name" value="Rhodopsin 7-helix transmembrane proteins"/>
    <property type="match status" value="1"/>
</dbReference>
<feature type="transmembrane region" description="Helical" evidence="1">
    <location>
        <begin position="220"/>
        <end position="244"/>
    </location>
</feature>
<keyword evidence="3" id="KW-1185">Reference proteome</keyword>
<evidence type="ECO:0000313" key="2">
    <source>
        <dbReference type="EMBL" id="KAK9972200.1"/>
    </source>
</evidence>
<evidence type="ECO:0000256" key="1">
    <source>
        <dbReference type="SAM" id="Phobius"/>
    </source>
</evidence>
<feature type="transmembrane region" description="Helical" evidence="1">
    <location>
        <begin position="177"/>
        <end position="199"/>
    </location>
</feature>
<feature type="transmembrane region" description="Helical" evidence="1">
    <location>
        <begin position="147"/>
        <end position="165"/>
    </location>
</feature>
<feature type="transmembrane region" description="Helical" evidence="1">
    <location>
        <begin position="73"/>
        <end position="96"/>
    </location>
</feature>
<dbReference type="EMBL" id="JAWDJR010000007">
    <property type="protein sequence ID" value="KAK9972200.1"/>
    <property type="molecule type" value="Genomic_DNA"/>
</dbReference>
<feature type="transmembrane region" description="Helical" evidence="1">
    <location>
        <begin position="36"/>
        <end position="61"/>
    </location>
</feature>
<dbReference type="SUPFAM" id="SSF81321">
    <property type="entry name" value="Family A G protein-coupled receptor-like"/>
    <property type="match status" value="1"/>
</dbReference>